<dbReference type="CDD" id="cd00077">
    <property type="entry name" value="HDc"/>
    <property type="match status" value="1"/>
</dbReference>
<dbReference type="Gene3D" id="1.10.3210.10">
    <property type="entry name" value="Hypothetical protein af1432"/>
    <property type="match status" value="1"/>
</dbReference>
<protein>
    <recommendedName>
        <fullName evidence="1">HD-GYP domain-containing protein</fullName>
    </recommendedName>
</protein>
<dbReference type="PANTHER" id="PTHR43155:SF2">
    <property type="entry name" value="CYCLIC DI-GMP PHOSPHODIESTERASE PA4108"/>
    <property type="match status" value="1"/>
</dbReference>
<name>A0A2A7UY12_COMTR</name>
<dbReference type="AlphaFoldDB" id="A0A2A7UY12"/>
<dbReference type="GO" id="GO:0008081">
    <property type="term" value="F:phosphoric diester hydrolase activity"/>
    <property type="evidence" value="ECO:0007669"/>
    <property type="project" value="UniProtKB-ARBA"/>
</dbReference>
<sequence>MLMDRIKNGLLIFDGLIFDMRRILQSDLVLNEPLPWPLYDEDGNLLFREGYVLSIPRHINALLARGAYAPEPPPDPSQQPTLALPECAVAVPTSDPVFIRADRLAMTLKRLHAHLQAATLKTELRPVILGLAHGILDACDEDADALLAALHLDRQHPYLVIQQLLGATLVEMAARELGLAESDRLSLACAALTRDLSLLPVQAQLDQQAGALTPQQAALVRSHPDRSAALLAEMGVTDALWLELVRQHHERFDGSGYPRGLSGDAILPGARLLAIADSYAAMVTPRPNRAGQFPRDALKALFLDRVRLYDDPLVQLSIKTLTMHPPGTLVRLANGEFAVVRSRQKLNESIDLWSLYDSSGMPILRPQYRDSTDPAHDITGSLRVEDCRSAALVLKRLWMQS</sequence>
<evidence type="ECO:0000259" key="1">
    <source>
        <dbReference type="PROSITE" id="PS51832"/>
    </source>
</evidence>
<dbReference type="Proteomes" id="UP000220246">
    <property type="component" value="Unassembled WGS sequence"/>
</dbReference>
<dbReference type="PANTHER" id="PTHR43155">
    <property type="entry name" value="CYCLIC DI-GMP PHOSPHODIESTERASE PA4108-RELATED"/>
    <property type="match status" value="1"/>
</dbReference>
<feature type="domain" description="HD-GYP" evidence="1">
    <location>
        <begin position="137"/>
        <end position="333"/>
    </location>
</feature>
<evidence type="ECO:0000313" key="2">
    <source>
        <dbReference type="EMBL" id="PEH90229.1"/>
    </source>
</evidence>
<comment type="caution">
    <text evidence="2">The sequence shown here is derived from an EMBL/GenBank/DDBJ whole genome shotgun (WGS) entry which is preliminary data.</text>
</comment>
<reference evidence="3" key="1">
    <citation type="submission" date="2017-09" db="EMBL/GenBank/DDBJ databases">
        <title>FDA dAtabase for Regulatory Grade micrObial Sequences (FDA-ARGOS): Supporting development and validation of Infectious Disease Dx tests.</title>
        <authorList>
            <person name="Minogue T."/>
            <person name="Wolcott M."/>
            <person name="Wasieloski L."/>
            <person name="Aguilar W."/>
            <person name="Moore D."/>
            <person name="Tallon L."/>
            <person name="Sadzewicz L."/>
            <person name="Ott S."/>
            <person name="Zhao X."/>
            <person name="Nagaraj S."/>
            <person name="Vavikolanu K."/>
            <person name="Aluvathingal J."/>
            <person name="Nadendla S."/>
            <person name="Sichtig H."/>
        </authorList>
    </citation>
    <scope>NUCLEOTIDE SEQUENCE [LARGE SCALE GENOMIC DNA]</scope>
    <source>
        <strain evidence="3">FDAARGOS_394</strain>
    </source>
</reference>
<dbReference type="InterPro" id="IPR003607">
    <property type="entry name" value="HD/PDEase_dom"/>
</dbReference>
<dbReference type="STRING" id="1219032.GCA_001515545_00962"/>
<dbReference type="SUPFAM" id="SSF109604">
    <property type="entry name" value="HD-domain/PDEase-like"/>
    <property type="match status" value="1"/>
</dbReference>
<keyword evidence="3" id="KW-1185">Reference proteome</keyword>
<gene>
    <name evidence="2" type="ORF">CRM82_18010</name>
</gene>
<evidence type="ECO:0000313" key="3">
    <source>
        <dbReference type="Proteomes" id="UP000220246"/>
    </source>
</evidence>
<accession>A0A2A7UY12</accession>
<dbReference type="PROSITE" id="PS51832">
    <property type="entry name" value="HD_GYP"/>
    <property type="match status" value="1"/>
</dbReference>
<dbReference type="EMBL" id="PDEA01000001">
    <property type="protein sequence ID" value="PEH90229.1"/>
    <property type="molecule type" value="Genomic_DNA"/>
</dbReference>
<proteinExistence type="predicted"/>
<dbReference type="InterPro" id="IPR037522">
    <property type="entry name" value="HD_GYP_dom"/>
</dbReference>
<dbReference type="Pfam" id="PF13487">
    <property type="entry name" value="HD_5"/>
    <property type="match status" value="1"/>
</dbReference>
<organism evidence="2 3">
    <name type="scientific">Comamonas terrigena</name>
    <dbReference type="NCBI Taxonomy" id="32013"/>
    <lineage>
        <taxon>Bacteria</taxon>
        <taxon>Pseudomonadati</taxon>
        <taxon>Pseudomonadota</taxon>
        <taxon>Betaproteobacteria</taxon>
        <taxon>Burkholderiales</taxon>
        <taxon>Comamonadaceae</taxon>
        <taxon>Comamonas</taxon>
    </lineage>
</organism>